<dbReference type="EMBL" id="QGKX02001521">
    <property type="protein sequence ID" value="KAF3507466.1"/>
    <property type="molecule type" value="Genomic_DNA"/>
</dbReference>
<gene>
    <name evidence="1" type="ORF">F2Q69_00006752</name>
</gene>
<dbReference type="AlphaFoldDB" id="A0A8S9NUR1"/>
<name>A0A8S9NUR1_BRACR</name>
<accession>A0A8S9NUR1</accession>
<evidence type="ECO:0000313" key="1">
    <source>
        <dbReference type="EMBL" id="KAF3507466.1"/>
    </source>
</evidence>
<evidence type="ECO:0000313" key="2">
    <source>
        <dbReference type="Proteomes" id="UP000712600"/>
    </source>
</evidence>
<sequence>MLLWSSCSPTWFYSTEQSWLPSTFYFVSSVLLLPPSRLPLVPEINNKLNQ</sequence>
<dbReference type="Proteomes" id="UP000712600">
    <property type="component" value="Unassembled WGS sequence"/>
</dbReference>
<proteinExistence type="predicted"/>
<comment type="caution">
    <text evidence="1">The sequence shown here is derived from an EMBL/GenBank/DDBJ whole genome shotgun (WGS) entry which is preliminary data.</text>
</comment>
<protein>
    <submittedName>
        <fullName evidence="1">Uncharacterized protein</fullName>
    </submittedName>
</protein>
<organism evidence="1 2">
    <name type="scientific">Brassica cretica</name>
    <name type="common">Mustard</name>
    <dbReference type="NCBI Taxonomy" id="69181"/>
    <lineage>
        <taxon>Eukaryota</taxon>
        <taxon>Viridiplantae</taxon>
        <taxon>Streptophyta</taxon>
        <taxon>Embryophyta</taxon>
        <taxon>Tracheophyta</taxon>
        <taxon>Spermatophyta</taxon>
        <taxon>Magnoliopsida</taxon>
        <taxon>eudicotyledons</taxon>
        <taxon>Gunneridae</taxon>
        <taxon>Pentapetalae</taxon>
        <taxon>rosids</taxon>
        <taxon>malvids</taxon>
        <taxon>Brassicales</taxon>
        <taxon>Brassicaceae</taxon>
        <taxon>Brassiceae</taxon>
        <taxon>Brassica</taxon>
    </lineage>
</organism>
<reference evidence="1" key="1">
    <citation type="submission" date="2019-12" db="EMBL/GenBank/DDBJ databases">
        <title>Genome sequencing and annotation of Brassica cretica.</title>
        <authorList>
            <person name="Studholme D.J."/>
            <person name="Sarris P."/>
        </authorList>
    </citation>
    <scope>NUCLEOTIDE SEQUENCE</scope>
    <source>
        <strain evidence="1">PFS-109/04</strain>
        <tissue evidence="1">Leaf</tissue>
    </source>
</reference>